<evidence type="ECO:0000259" key="3">
    <source>
        <dbReference type="Pfam" id="PF01979"/>
    </source>
</evidence>
<dbReference type="SUPFAM" id="SSF51556">
    <property type="entry name" value="Metallo-dependent hydrolases"/>
    <property type="match status" value="1"/>
</dbReference>
<feature type="domain" description="Amidohydrolase-related" evidence="3">
    <location>
        <begin position="55"/>
        <end position="424"/>
    </location>
</feature>
<dbReference type="EMBL" id="CP018171">
    <property type="protein sequence ID" value="APH70777.1"/>
    <property type="molecule type" value="Genomic_DNA"/>
</dbReference>
<accession>A0A1L3SMY0</accession>
<dbReference type="KEGG" id="meso:BSQ44_04795"/>
<keyword evidence="2 4" id="KW-0378">Hydrolase</keyword>
<evidence type="ECO:0000313" key="4">
    <source>
        <dbReference type="EMBL" id="APH70777.1"/>
    </source>
</evidence>
<protein>
    <submittedName>
        <fullName evidence="4">Amidohydrolase</fullName>
    </submittedName>
</protein>
<dbReference type="GO" id="GO:0016810">
    <property type="term" value="F:hydrolase activity, acting on carbon-nitrogen (but not peptide) bonds"/>
    <property type="evidence" value="ECO:0007669"/>
    <property type="project" value="InterPro"/>
</dbReference>
<comment type="similarity">
    <text evidence="1">Belongs to the metallo-dependent hydrolases superfamily. ATZ/TRZ family.</text>
</comment>
<evidence type="ECO:0000256" key="1">
    <source>
        <dbReference type="ARBA" id="ARBA00006745"/>
    </source>
</evidence>
<dbReference type="InterPro" id="IPR050287">
    <property type="entry name" value="MTA/SAH_deaminase"/>
</dbReference>
<dbReference type="SUPFAM" id="SSF51338">
    <property type="entry name" value="Composite domain of metallo-dependent hydrolases"/>
    <property type="match status" value="2"/>
</dbReference>
<gene>
    <name evidence="4" type="ORF">BSQ44_04795</name>
</gene>
<dbReference type="InterPro" id="IPR011059">
    <property type="entry name" value="Metal-dep_hydrolase_composite"/>
</dbReference>
<dbReference type="AlphaFoldDB" id="A0A1L3SMY0"/>
<dbReference type="PANTHER" id="PTHR43794:SF11">
    <property type="entry name" value="AMIDOHYDROLASE-RELATED DOMAIN-CONTAINING PROTEIN"/>
    <property type="match status" value="1"/>
</dbReference>
<evidence type="ECO:0000313" key="5">
    <source>
        <dbReference type="Proteomes" id="UP000182840"/>
    </source>
</evidence>
<dbReference type="InterPro" id="IPR032466">
    <property type="entry name" value="Metal_Hydrolase"/>
</dbReference>
<dbReference type="Proteomes" id="UP000182840">
    <property type="component" value="Chromosome"/>
</dbReference>
<dbReference type="PANTHER" id="PTHR43794">
    <property type="entry name" value="AMINOHYDROLASE SSNA-RELATED"/>
    <property type="match status" value="1"/>
</dbReference>
<dbReference type="Pfam" id="PF01979">
    <property type="entry name" value="Amidohydro_1"/>
    <property type="match status" value="1"/>
</dbReference>
<dbReference type="InterPro" id="IPR006680">
    <property type="entry name" value="Amidohydro-rel"/>
</dbReference>
<dbReference type="OrthoDB" id="9796020at2"/>
<dbReference type="STRING" id="1670800.BSQ44_04795"/>
<dbReference type="CDD" id="cd01298">
    <property type="entry name" value="ATZ_TRZ_like"/>
    <property type="match status" value="1"/>
</dbReference>
<sequence>MTSFLIRNAVGILTGLPGTGARAYGDIRVKDGVIAAIGQLPPEPGERIVNAANAVVTPGLVNSHHHLFQSVLKAVPEGMNEALAAWLRLVPYTYWDRIDEEALRVSATIGLAELALSGATTVADHHYFYSDRYAYDPGDVLFETAERFGMRFVLARGGATKARKFDGEDITPLPTETLEAMIDSISATAKRWHDPAPNSMRRVAFAPTTPTFSLHEPELRQAAAAARSMGLRLHTHLSENMDYVNHTMSNYAKRPVHWLAEHDWLGPDVWFAHLVECVPDEAKVLAETGTAMAHCPQANARLGSGVAPADLLHELGGTVSLAVDGAAANEAADMASALYTAFSIHRAAKGVQATTAEKVLSWATAGGAKALGFDTIGTIEVGKQADIAIFDLGSPRYFGQHDRVIGPIVSGGDARVRHSFVAGKPVVENYALPWLDLEQLGADAQRVVERVARGDGKEKVRAIA</sequence>
<keyword evidence="5" id="KW-1185">Reference proteome</keyword>
<organism evidence="4 5">
    <name type="scientific">Aquibium oceanicum</name>
    <dbReference type="NCBI Taxonomy" id="1670800"/>
    <lineage>
        <taxon>Bacteria</taxon>
        <taxon>Pseudomonadati</taxon>
        <taxon>Pseudomonadota</taxon>
        <taxon>Alphaproteobacteria</taxon>
        <taxon>Hyphomicrobiales</taxon>
        <taxon>Phyllobacteriaceae</taxon>
        <taxon>Aquibium</taxon>
    </lineage>
</organism>
<name>A0A1L3SMY0_9HYPH</name>
<dbReference type="Gene3D" id="3.20.20.140">
    <property type="entry name" value="Metal-dependent hydrolases"/>
    <property type="match status" value="1"/>
</dbReference>
<reference evidence="5" key="1">
    <citation type="submission" date="2016-11" db="EMBL/GenBank/DDBJ databases">
        <title>Mesorhizobium oceanicum sp. nov., isolated from deep seawater in South China Sea.</title>
        <authorList>
            <person name="Fu G.-Y."/>
        </authorList>
    </citation>
    <scope>NUCLEOTIDE SEQUENCE [LARGE SCALE GENOMIC DNA]</scope>
    <source>
        <strain evidence="5">B7</strain>
    </source>
</reference>
<dbReference type="Gene3D" id="2.30.40.10">
    <property type="entry name" value="Urease, subunit C, domain 1"/>
    <property type="match status" value="1"/>
</dbReference>
<proteinExistence type="inferred from homology"/>
<dbReference type="NCBIfam" id="NF009059">
    <property type="entry name" value="PRK12393.1"/>
    <property type="match status" value="1"/>
</dbReference>
<dbReference type="RefSeq" id="WP_072602186.1">
    <property type="nucleotide sequence ID" value="NZ_CP018171.1"/>
</dbReference>
<evidence type="ECO:0000256" key="2">
    <source>
        <dbReference type="ARBA" id="ARBA00022801"/>
    </source>
</evidence>